<evidence type="ECO:0000313" key="5">
    <source>
        <dbReference type="EMBL" id="CAA9252520.1"/>
    </source>
</evidence>
<feature type="domain" description="DUF7379" evidence="4">
    <location>
        <begin position="378"/>
        <end position="442"/>
    </location>
</feature>
<dbReference type="PANTHER" id="PTHR21666:SF289">
    <property type="entry name" value="L-ALA--D-GLU ENDOPEPTIDASE"/>
    <property type="match status" value="1"/>
</dbReference>
<sequence>MRLRSRPLRLRPAIALLVGTCLVLASVQWAPGAAAADSYGPPVDAPVVDSFRPPPGPYGAGNRGLDYATAPGAEVVTSAPGRVTFAGPVGGHHHVVVLHADGLRTSYSFLAGVSVRRGDVLAAGAVVGTSGGSLHFGARAGERYVDPALLFGGGVVDVRLVPVEQRASGTIAEERRGLLGLLVRTGALGGAATAARWLAGAGAGAVRTTADLGSDVLDGAGRLGRAGLPALAQAGSRVAGTTVAAGAVVRDVLRAGAGGGALVPLLTATALARARSSFDELRADQAGCTPADHPVPAPPPERRIVVMVGGYGSRGGVADVLDVDTRALGYADADRVQLSYAGGRVPEVGSLPGVPASGYGPADSMADLRTSGAHLQRLLVDIAEAHPGVPVDVIAHSQGGLVVREALTPAAPGEELPVDHVVTLASPHQGAPVAGLAGTLGLTSESSTLRSGVAAATGDGIDPGATSVAQMAEGSAFLTDLQERALPDRVRFTSVAGAGDLVVPAVSSTAVGATNALVDLVGAAAHSRLPGSPEAAREIALALADMAPTCVPTATLAAGVATAALVTTAEHALGGAAPATMLVDRVAGLLLGLAGAA</sequence>
<dbReference type="InterPro" id="IPR050570">
    <property type="entry name" value="Cell_wall_metabolism_enzyme"/>
</dbReference>
<dbReference type="InterPro" id="IPR055803">
    <property type="entry name" value="DUF7379"/>
</dbReference>
<dbReference type="CDD" id="cd12797">
    <property type="entry name" value="M23_peptidase"/>
    <property type="match status" value="1"/>
</dbReference>
<name>A0A6J4IHT0_9ACTN</name>
<evidence type="ECO:0000256" key="1">
    <source>
        <dbReference type="ARBA" id="ARBA00022729"/>
    </source>
</evidence>
<feature type="signal peptide" evidence="2">
    <location>
        <begin position="1"/>
        <end position="25"/>
    </location>
</feature>
<feature type="chain" id="PRO_5038577483" evidence="2">
    <location>
        <begin position="26"/>
        <end position="597"/>
    </location>
</feature>
<dbReference type="InterPro" id="IPR016047">
    <property type="entry name" value="M23ase_b-sheet_dom"/>
</dbReference>
<evidence type="ECO:0000256" key="2">
    <source>
        <dbReference type="SAM" id="SignalP"/>
    </source>
</evidence>
<dbReference type="InterPro" id="IPR011055">
    <property type="entry name" value="Dup_hybrid_motif"/>
</dbReference>
<proteinExistence type="predicted"/>
<dbReference type="PANTHER" id="PTHR21666">
    <property type="entry name" value="PEPTIDASE-RELATED"/>
    <property type="match status" value="1"/>
</dbReference>
<reference evidence="5" key="1">
    <citation type="submission" date="2020-02" db="EMBL/GenBank/DDBJ databases">
        <authorList>
            <person name="Meier V. D."/>
        </authorList>
    </citation>
    <scope>NUCLEOTIDE SEQUENCE</scope>
    <source>
        <strain evidence="5">AVDCRST_MAG20</strain>
    </source>
</reference>
<dbReference type="InterPro" id="IPR029058">
    <property type="entry name" value="AB_hydrolase_fold"/>
</dbReference>
<dbReference type="Gene3D" id="2.70.70.10">
    <property type="entry name" value="Glucose Permease (Domain IIA)"/>
    <property type="match status" value="1"/>
</dbReference>
<dbReference type="Pfam" id="PF24096">
    <property type="entry name" value="DUF7379"/>
    <property type="match status" value="1"/>
</dbReference>
<organism evidence="5">
    <name type="scientific">uncultured Acidimicrobiales bacterium</name>
    <dbReference type="NCBI Taxonomy" id="310071"/>
    <lineage>
        <taxon>Bacteria</taxon>
        <taxon>Bacillati</taxon>
        <taxon>Actinomycetota</taxon>
        <taxon>Acidimicrobiia</taxon>
        <taxon>Acidimicrobiales</taxon>
        <taxon>environmental samples</taxon>
    </lineage>
</organism>
<dbReference type="AlphaFoldDB" id="A0A6J4IHT0"/>
<feature type="domain" description="M23ase beta-sheet core" evidence="3">
    <location>
        <begin position="62"/>
        <end position="147"/>
    </location>
</feature>
<accession>A0A6J4IHT0</accession>
<protein>
    <submittedName>
        <fullName evidence="5">Uncharacterized protein</fullName>
    </submittedName>
</protein>
<evidence type="ECO:0000259" key="4">
    <source>
        <dbReference type="Pfam" id="PF24096"/>
    </source>
</evidence>
<evidence type="ECO:0000259" key="3">
    <source>
        <dbReference type="Pfam" id="PF01551"/>
    </source>
</evidence>
<dbReference type="Gene3D" id="3.40.50.1820">
    <property type="entry name" value="alpha/beta hydrolase"/>
    <property type="match status" value="1"/>
</dbReference>
<dbReference type="SUPFAM" id="SSF51261">
    <property type="entry name" value="Duplicated hybrid motif"/>
    <property type="match status" value="1"/>
</dbReference>
<dbReference type="GO" id="GO:0004222">
    <property type="term" value="F:metalloendopeptidase activity"/>
    <property type="evidence" value="ECO:0007669"/>
    <property type="project" value="TreeGrafter"/>
</dbReference>
<dbReference type="SUPFAM" id="SSF53474">
    <property type="entry name" value="alpha/beta-Hydrolases"/>
    <property type="match status" value="1"/>
</dbReference>
<dbReference type="Pfam" id="PF01551">
    <property type="entry name" value="Peptidase_M23"/>
    <property type="match status" value="1"/>
</dbReference>
<keyword evidence="1 2" id="KW-0732">Signal</keyword>
<gene>
    <name evidence="5" type="ORF">AVDCRST_MAG20-2334</name>
</gene>
<dbReference type="EMBL" id="CADCSY010000104">
    <property type="protein sequence ID" value="CAA9252520.1"/>
    <property type="molecule type" value="Genomic_DNA"/>
</dbReference>